<dbReference type="InterPro" id="IPR010131">
    <property type="entry name" value="MdtP/NodT-like"/>
</dbReference>
<dbReference type="PANTHER" id="PTHR30203">
    <property type="entry name" value="OUTER MEMBRANE CATION EFFLUX PROTEIN"/>
    <property type="match status" value="1"/>
</dbReference>
<name>A0A2S5KUU7_9PROT</name>
<keyword evidence="2" id="KW-0472">Membrane</keyword>
<organism evidence="3 4">
    <name type="scientific">Proteobacteria bacterium 228</name>
    <dbReference type="NCBI Taxonomy" id="2083153"/>
    <lineage>
        <taxon>Bacteria</taxon>
        <taxon>Pseudomonadati</taxon>
        <taxon>Pseudomonadota</taxon>
    </lineage>
</organism>
<dbReference type="PANTHER" id="PTHR30203:SF33">
    <property type="entry name" value="BLR4455 PROTEIN"/>
    <property type="match status" value="1"/>
</dbReference>
<comment type="caution">
    <text evidence="3">The sequence shown here is derived from an EMBL/GenBank/DDBJ whole genome shotgun (WGS) entry which is preliminary data.</text>
</comment>
<keyword evidence="2" id="KW-1134">Transmembrane beta strand</keyword>
<evidence type="ECO:0008006" key="5">
    <source>
        <dbReference type="Google" id="ProtNLM"/>
    </source>
</evidence>
<accession>A0A2S5KUU7</accession>
<dbReference type="AlphaFoldDB" id="A0A2S5KUU7"/>
<sequence>MQSKRDIFVPSPLCSLRPLTVVLATVLISGCMVGPDFSRPQAPTLQHYSADPLQRTVAASDQTELAAGAAQQLDHGLPVSARWWQSFDSATLNQLVAEAFRANPDLAAAQAALREASENMQAAHGALIPSISGGLDSKRQHSSSSGSSSSNGGRVYNTFNASVDVSYELDVFGGNRRAYEALQASHEYQQFELEASYLSLASNVVNAAISEASYREQIATTKDIIQLQQQLLDILQTQFEFGSISQADVESQVASIAATQASLPPLQKSLALLRNQLAVYLGKAPSELSMDPITLDQLTLPQQLPLSLPSDLVAQRPDIRASAALMHQAAAEVGVATANQLPQFGITGSYGSEGNTFAELFSPGTLVWNLASSITQSIFDGGIKRHQTRASEAAYDQAQASYRSVVLSAFQDVANVLDALNYDAQTLRARVIAEEAATRSEKIADEQYKAGGTSYSTLLDAQKTLLNARLLRVQAQAARLTDTVALYQALGGGWWNRSGTPQAAAAALPVPASEPSATSQQ</sequence>
<dbReference type="Gene3D" id="1.20.1600.10">
    <property type="entry name" value="Outer membrane efflux proteins (OEP)"/>
    <property type="match status" value="1"/>
</dbReference>
<evidence type="ECO:0000256" key="2">
    <source>
        <dbReference type="RuleBase" id="RU362097"/>
    </source>
</evidence>
<evidence type="ECO:0000256" key="1">
    <source>
        <dbReference type="ARBA" id="ARBA00007613"/>
    </source>
</evidence>
<keyword evidence="2" id="KW-0812">Transmembrane</keyword>
<dbReference type="InterPro" id="IPR003423">
    <property type="entry name" value="OMP_efflux"/>
</dbReference>
<reference evidence="3 4" key="1">
    <citation type="submission" date="2018-02" db="EMBL/GenBank/DDBJ databases">
        <title>novel marine gammaproteobacteria from coastal saline agro ecosystem.</title>
        <authorList>
            <person name="Krishnan R."/>
            <person name="Ramesh Kumar N."/>
        </authorList>
    </citation>
    <scope>NUCLEOTIDE SEQUENCE [LARGE SCALE GENOMIC DNA]</scope>
    <source>
        <strain evidence="3 4">228</strain>
    </source>
</reference>
<dbReference type="Pfam" id="PF02321">
    <property type="entry name" value="OEP"/>
    <property type="match status" value="2"/>
</dbReference>
<gene>
    <name evidence="3" type="ORF">C4K68_05455</name>
</gene>
<dbReference type="PROSITE" id="PS51257">
    <property type="entry name" value="PROKAR_LIPOPROTEIN"/>
    <property type="match status" value="1"/>
</dbReference>
<comment type="similarity">
    <text evidence="1 2">Belongs to the outer membrane factor (OMF) (TC 1.B.17) family.</text>
</comment>
<dbReference type="GO" id="GO:0005886">
    <property type="term" value="C:plasma membrane"/>
    <property type="evidence" value="ECO:0007669"/>
    <property type="project" value="UniProtKB-SubCell"/>
</dbReference>
<dbReference type="Proteomes" id="UP000238196">
    <property type="component" value="Unassembled WGS sequence"/>
</dbReference>
<dbReference type="GO" id="GO:0015562">
    <property type="term" value="F:efflux transmembrane transporter activity"/>
    <property type="evidence" value="ECO:0007669"/>
    <property type="project" value="InterPro"/>
</dbReference>
<proteinExistence type="inferred from homology"/>
<dbReference type="EMBL" id="PRLP01000015">
    <property type="protein sequence ID" value="PPC78493.1"/>
    <property type="molecule type" value="Genomic_DNA"/>
</dbReference>
<evidence type="ECO:0000313" key="3">
    <source>
        <dbReference type="EMBL" id="PPC78493.1"/>
    </source>
</evidence>
<dbReference type="Gene3D" id="2.20.200.10">
    <property type="entry name" value="Outer membrane efflux proteins (OEP)"/>
    <property type="match status" value="1"/>
</dbReference>
<keyword evidence="2" id="KW-0449">Lipoprotein</keyword>
<comment type="subcellular location">
    <subcellularLocation>
        <location evidence="2">Cell membrane</location>
        <topology evidence="2">Lipid-anchor</topology>
    </subcellularLocation>
</comment>
<dbReference type="NCBIfam" id="TIGR01845">
    <property type="entry name" value="outer_NodT"/>
    <property type="match status" value="1"/>
</dbReference>
<dbReference type="SUPFAM" id="SSF56954">
    <property type="entry name" value="Outer membrane efflux proteins (OEP)"/>
    <property type="match status" value="1"/>
</dbReference>
<evidence type="ECO:0000313" key="4">
    <source>
        <dbReference type="Proteomes" id="UP000238196"/>
    </source>
</evidence>
<keyword evidence="2" id="KW-0564">Palmitate</keyword>
<protein>
    <recommendedName>
        <fullName evidence="5">RND transporter</fullName>
    </recommendedName>
</protein>